<name>A0AAV2S1E3_MEGNR</name>
<keyword evidence="2" id="KW-1185">Reference proteome</keyword>
<sequence length="179" mass="20425">MYKCSAVFTGNSKVSERKIITKKSRHVSKSTLSHTCKRTFHGSCLSLSQNTISAYINNQDEIPFVCKECWSIVPTYIGTMVRLVCQQFLLINDNLSKVDQRVLNLEKSVTLNDKFEGAVVQIDKQIQDLSNIISEFQAASNKKFEKSPIEIKADIRDCQDRKKELSFLECLTLIMILTH</sequence>
<protein>
    <submittedName>
        <fullName evidence="1">Uncharacterized protein</fullName>
    </submittedName>
</protein>
<accession>A0AAV2S1E3</accession>
<organism evidence="1 2">
    <name type="scientific">Meganyctiphanes norvegica</name>
    <name type="common">Northern krill</name>
    <name type="synonym">Thysanopoda norvegica</name>
    <dbReference type="NCBI Taxonomy" id="48144"/>
    <lineage>
        <taxon>Eukaryota</taxon>
        <taxon>Metazoa</taxon>
        <taxon>Ecdysozoa</taxon>
        <taxon>Arthropoda</taxon>
        <taxon>Crustacea</taxon>
        <taxon>Multicrustacea</taxon>
        <taxon>Malacostraca</taxon>
        <taxon>Eumalacostraca</taxon>
        <taxon>Eucarida</taxon>
        <taxon>Euphausiacea</taxon>
        <taxon>Euphausiidae</taxon>
        <taxon>Meganyctiphanes</taxon>
    </lineage>
</organism>
<gene>
    <name evidence="1" type="ORF">MNOR_LOCUS31989</name>
</gene>
<dbReference type="AlphaFoldDB" id="A0AAV2S1E3"/>
<evidence type="ECO:0000313" key="1">
    <source>
        <dbReference type="EMBL" id="CAL4157801.1"/>
    </source>
</evidence>
<reference evidence="1 2" key="1">
    <citation type="submission" date="2024-05" db="EMBL/GenBank/DDBJ databases">
        <authorList>
            <person name="Wallberg A."/>
        </authorList>
    </citation>
    <scope>NUCLEOTIDE SEQUENCE [LARGE SCALE GENOMIC DNA]</scope>
</reference>
<dbReference type="Proteomes" id="UP001497623">
    <property type="component" value="Unassembled WGS sequence"/>
</dbReference>
<evidence type="ECO:0000313" key="2">
    <source>
        <dbReference type="Proteomes" id="UP001497623"/>
    </source>
</evidence>
<dbReference type="EMBL" id="CAXKWB010042399">
    <property type="protein sequence ID" value="CAL4157801.1"/>
    <property type="molecule type" value="Genomic_DNA"/>
</dbReference>
<proteinExistence type="predicted"/>
<comment type="caution">
    <text evidence="1">The sequence shown here is derived from an EMBL/GenBank/DDBJ whole genome shotgun (WGS) entry which is preliminary data.</text>
</comment>